<dbReference type="SUPFAM" id="SSF74653">
    <property type="entry name" value="TolA/TonB C-terminal domain"/>
    <property type="match status" value="1"/>
</dbReference>
<keyword evidence="7" id="KW-1185">Reference proteome</keyword>
<protein>
    <submittedName>
        <fullName evidence="6">TonB family C-terminal domain-containing protein</fullName>
    </submittedName>
</protein>
<dbReference type="Pfam" id="PF03544">
    <property type="entry name" value="TonB_C"/>
    <property type="match status" value="1"/>
</dbReference>
<dbReference type="GO" id="GO:0055085">
    <property type="term" value="P:transmembrane transport"/>
    <property type="evidence" value="ECO:0007669"/>
    <property type="project" value="InterPro"/>
</dbReference>
<dbReference type="InterPro" id="IPR008756">
    <property type="entry name" value="Peptidase_M56"/>
</dbReference>
<name>A0A1I7KBR0_9BURK</name>
<evidence type="ECO:0000256" key="1">
    <source>
        <dbReference type="ARBA" id="ARBA00004167"/>
    </source>
</evidence>
<comment type="subcellular location">
    <subcellularLocation>
        <location evidence="1">Membrane</location>
        <topology evidence="1">Single-pass membrane protein</topology>
    </subcellularLocation>
</comment>
<evidence type="ECO:0000313" key="6">
    <source>
        <dbReference type="EMBL" id="SFU94810.1"/>
    </source>
</evidence>
<proteinExistence type="predicted"/>
<evidence type="ECO:0000256" key="2">
    <source>
        <dbReference type="ARBA" id="ARBA00022692"/>
    </source>
</evidence>
<evidence type="ECO:0000256" key="4">
    <source>
        <dbReference type="ARBA" id="ARBA00023136"/>
    </source>
</evidence>
<dbReference type="CDD" id="cd07341">
    <property type="entry name" value="M56_BlaR1_MecR1_like"/>
    <property type="match status" value="1"/>
</dbReference>
<dbReference type="Pfam" id="PF05569">
    <property type="entry name" value="Peptidase_M56"/>
    <property type="match status" value="1"/>
</dbReference>
<sequence>MQTNMLQYLLQRAFAGSAKALVLAALLACLAWPALQLARRLMDASAGTDSSALAEALPSAAGMHVLDAMGRHLELLVGTWALSIAVLSLRAGAGLAWIARTARHGGPDPHWQERLSRLALRFGVRRPVRLRVSDALASPVTAGWWRPVVLVPGALLTGMPPDLLEALLAHELAHVRRHDYLVNLLQNAVEILLFYHPAVWWLSSRIAERELIADDIAASKLGEPRRLALALSELERLQFSTQQLALAANGGDLMERIKRLLRPEAQGANWKAAIPALGLAVACFGGLANATAETKAVKADVRAVVDFNSCAKPKWPEASLKAEETGSVTLKFLIGEDGKVVDSTVDKSSGHPALDEAAREGIRQCAFKPGTSKGKPVRSWMKMRYVWELK</sequence>
<dbReference type="Proteomes" id="UP000199391">
    <property type="component" value="Unassembled WGS sequence"/>
</dbReference>
<dbReference type="GO" id="GO:0016020">
    <property type="term" value="C:membrane"/>
    <property type="evidence" value="ECO:0007669"/>
    <property type="project" value="UniProtKB-SubCell"/>
</dbReference>
<dbReference type="AlphaFoldDB" id="A0A1I7KBR0"/>
<keyword evidence="2" id="KW-0812">Transmembrane</keyword>
<evidence type="ECO:0000259" key="5">
    <source>
        <dbReference type="PROSITE" id="PS52015"/>
    </source>
</evidence>
<dbReference type="InterPro" id="IPR006260">
    <property type="entry name" value="TonB/TolA_C"/>
</dbReference>
<accession>A0A1I7KBR0</accession>
<dbReference type="InterPro" id="IPR037682">
    <property type="entry name" value="TonB_C"/>
</dbReference>
<dbReference type="NCBIfam" id="TIGR01352">
    <property type="entry name" value="tonB_Cterm"/>
    <property type="match status" value="1"/>
</dbReference>
<dbReference type="PROSITE" id="PS52015">
    <property type="entry name" value="TONB_CTD"/>
    <property type="match status" value="1"/>
</dbReference>
<gene>
    <name evidence="6" type="ORF">SAMN05216552_101619</name>
</gene>
<dbReference type="PANTHER" id="PTHR34978">
    <property type="entry name" value="POSSIBLE SENSOR-TRANSDUCER PROTEIN BLAR"/>
    <property type="match status" value="1"/>
</dbReference>
<dbReference type="STRING" id="1035707.SAMN05216552_101619"/>
<feature type="domain" description="TonB C-terminal" evidence="5">
    <location>
        <begin position="300"/>
        <end position="390"/>
    </location>
</feature>
<dbReference type="EMBL" id="FPBO01000016">
    <property type="protein sequence ID" value="SFU94810.1"/>
    <property type="molecule type" value="Genomic_DNA"/>
</dbReference>
<evidence type="ECO:0000256" key="3">
    <source>
        <dbReference type="ARBA" id="ARBA00022989"/>
    </source>
</evidence>
<dbReference type="PANTHER" id="PTHR34978:SF3">
    <property type="entry name" value="SLR0241 PROTEIN"/>
    <property type="match status" value="1"/>
</dbReference>
<organism evidence="6 7">
    <name type="scientific">Pseudoduganella namucuonensis</name>
    <dbReference type="NCBI Taxonomy" id="1035707"/>
    <lineage>
        <taxon>Bacteria</taxon>
        <taxon>Pseudomonadati</taxon>
        <taxon>Pseudomonadota</taxon>
        <taxon>Betaproteobacteria</taxon>
        <taxon>Burkholderiales</taxon>
        <taxon>Oxalobacteraceae</taxon>
        <taxon>Telluria group</taxon>
        <taxon>Pseudoduganella</taxon>
    </lineage>
</organism>
<evidence type="ECO:0000313" key="7">
    <source>
        <dbReference type="Proteomes" id="UP000199391"/>
    </source>
</evidence>
<keyword evidence="3" id="KW-1133">Transmembrane helix</keyword>
<dbReference type="Gene3D" id="3.30.1150.10">
    <property type="match status" value="1"/>
</dbReference>
<dbReference type="Gene3D" id="3.30.2010.10">
    <property type="entry name" value="Metalloproteases ('zincins'), catalytic domain"/>
    <property type="match status" value="1"/>
</dbReference>
<keyword evidence="4" id="KW-0472">Membrane</keyword>
<reference evidence="7" key="1">
    <citation type="submission" date="2016-10" db="EMBL/GenBank/DDBJ databases">
        <authorList>
            <person name="Varghese N."/>
            <person name="Submissions S."/>
        </authorList>
    </citation>
    <scope>NUCLEOTIDE SEQUENCE [LARGE SCALE GENOMIC DNA]</scope>
    <source>
        <strain evidence="7">CGMCC 1.11014</strain>
    </source>
</reference>
<dbReference type="InterPro" id="IPR052173">
    <property type="entry name" value="Beta-lactam_resp_regulator"/>
</dbReference>